<evidence type="ECO:0000256" key="1">
    <source>
        <dbReference type="SAM" id="Phobius"/>
    </source>
</evidence>
<dbReference type="NCBIfam" id="NF033657">
    <property type="entry name" value="choice_anch_F"/>
    <property type="match status" value="1"/>
</dbReference>
<evidence type="ECO:0000313" key="2">
    <source>
        <dbReference type="EMBL" id="SFZ97794.1"/>
    </source>
</evidence>
<feature type="transmembrane region" description="Helical" evidence="1">
    <location>
        <begin position="474"/>
        <end position="491"/>
    </location>
</feature>
<accession>A0A1W1ECP2</accession>
<proteinExistence type="predicted"/>
<organism evidence="2">
    <name type="scientific">hydrothermal vent metagenome</name>
    <dbReference type="NCBI Taxonomy" id="652676"/>
    <lineage>
        <taxon>unclassified sequences</taxon>
        <taxon>metagenomes</taxon>
        <taxon>ecological metagenomes</taxon>
    </lineage>
</organism>
<dbReference type="EMBL" id="FPKX01000020">
    <property type="protein sequence ID" value="SFZ97794.1"/>
    <property type="molecule type" value="Genomic_DNA"/>
</dbReference>
<gene>
    <name evidence="2" type="ORF">MNB_SV-5-165</name>
</gene>
<sequence>MKRDNQKRILRLSLVAAMLAGSSVYAGKIITDAGDPADANNTRVDNKQYGFGGWNFDNVDVRVVDVEDFATNIEDFNTTDGSYTGMGVDRSFESDIKDRSAGTVMGHLHGKDWPVGEPAGIKIINGDNAVEHGKPENCIMTSSYLSGGYLDDATPSPVICSSDFQTHKRFKINMLPTSVGEEGEYGNPIDLVFNLDPADTTTVRYQVLQKINNYTNMRLDGYKVEVLDENGSVNPALTLSLGLGEGTDSKGISDGSNIWDAEDMANMSHGLWGPVDSHFTQQGFFDDVRAYYPVTLSAPNTISYIGEMAGGNYQALFGNWLPSSKMPKGIFHDDDGDPETDGILMAFYGDPFATGTDDWHKGEADNWAIATDAERATWTGTAYEEEGIEDVLNLGLNYIINIGDNSAIGSTFILRITPHVDADQTSNPVGIIPAAAPSPDDTVDDVADTPVDIEGNTASSGGGGGCSYNKNSKSFDMMFLILLGLGLLYPIRKKLLRR</sequence>
<protein>
    <submittedName>
        <fullName evidence="2">Uncharacterized protein</fullName>
    </submittedName>
</protein>
<dbReference type="NCBIfam" id="NF033191">
    <property type="entry name" value="JDVT-CTERM"/>
    <property type="match status" value="1"/>
</dbReference>
<dbReference type="AlphaFoldDB" id="A0A1W1ECP2"/>
<keyword evidence="1" id="KW-0812">Transmembrane</keyword>
<name>A0A1W1ECP2_9ZZZZ</name>
<keyword evidence="1" id="KW-1133">Transmembrane helix</keyword>
<reference evidence="2" key="1">
    <citation type="submission" date="2016-10" db="EMBL/GenBank/DDBJ databases">
        <authorList>
            <person name="de Groot N.N."/>
        </authorList>
    </citation>
    <scope>NUCLEOTIDE SEQUENCE</scope>
</reference>
<keyword evidence="1" id="KW-0472">Membrane</keyword>